<accession>A0ABP4ILJ1</accession>
<evidence type="ECO:0000313" key="3">
    <source>
        <dbReference type="Proteomes" id="UP001501414"/>
    </source>
</evidence>
<organism evidence="2 3">
    <name type="scientific">Pseudonocardia kongjuensis</name>
    <dbReference type="NCBI Taxonomy" id="102227"/>
    <lineage>
        <taxon>Bacteria</taxon>
        <taxon>Bacillati</taxon>
        <taxon>Actinomycetota</taxon>
        <taxon>Actinomycetes</taxon>
        <taxon>Pseudonocardiales</taxon>
        <taxon>Pseudonocardiaceae</taxon>
        <taxon>Pseudonocardia</taxon>
    </lineage>
</organism>
<protein>
    <recommendedName>
        <fullName evidence="4">Beta-lactamase class A</fullName>
    </recommendedName>
</protein>
<feature type="compositionally biased region" description="Gly residues" evidence="1">
    <location>
        <begin position="18"/>
        <end position="27"/>
    </location>
</feature>
<keyword evidence="3" id="KW-1185">Reference proteome</keyword>
<reference evidence="3" key="1">
    <citation type="journal article" date="2019" name="Int. J. Syst. Evol. Microbiol.">
        <title>The Global Catalogue of Microorganisms (GCM) 10K type strain sequencing project: providing services to taxonomists for standard genome sequencing and annotation.</title>
        <authorList>
            <consortium name="The Broad Institute Genomics Platform"/>
            <consortium name="The Broad Institute Genome Sequencing Center for Infectious Disease"/>
            <person name="Wu L."/>
            <person name="Ma J."/>
        </authorList>
    </citation>
    <scope>NUCLEOTIDE SEQUENCE [LARGE SCALE GENOMIC DNA]</scope>
    <source>
        <strain evidence="3">JCM 11896</strain>
    </source>
</reference>
<evidence type="ECO:0000313" key="2">
    <source>
        <dbReference type="EMBL" id="GAA1393559.1"/>
    </source>
</evidence>
<dbReference type="EMBL" id="BAAAJK010000024">
    <property type="protein sequence ID" value="GAA1393559.1"/>
    <property type="molecule type" value="Genomic_DNA"/>
</dbReference>
<name>A0ABP4ILJ1_9PSEU</name>
<dbReference type="PANTHER" id="PTHR35333">
    <property type="entry name" value="BETA-LACTAMASE"/>
    <property type="match status" value="1"/>
</dbReference>
<dbReference type="PANTHER" id="PTHR35333:SF3">
    <property type="entry name" value="BETA-LACTAMASE-TYPE TRANSPEPTIDASE FOLD CONTAINING PROTEIN"/>
    <property type="match status" value="1"/>
</dbReference>
<dbReference type="InterPro" id="IPR000871">
    <property type="entry name" value="Beta-lactam_class-A"/>
</dbReference>
<sequence length="320" mass="32375">MSAFDTVSAGPGPAGPGSASGTGGHGPQGPARPASPRRGLLVVAAAAVVTTALVAVSTGMPGTTVVGTPSAAPPTLGRSVAERARAAVVAQVPGAEVGVAVHDRRTGETVGVADRPGFATASVVKLLIALDVLRANGWQPPDPATATVVARMLRGSDDGAATRLWTAQGGPAVVTRAVAELQLTGTVPPAEPQEWELTRTTAEDVVTVYRFVLDRLPARSRALVLSALREAPRIALDGVDQYFGIPDALPGLPRAIKQGWMVAGGELVLNTTGVVGADDRFVVVLLTHQPGGTRRADGRAAVTAGIRSLLPALTAPGSAH</sequence>
<dbReference type="InterPro" id="IPR012338">
    <property type="entry name" value="Beta-lactam/transpept-like"/>
</dbReference>
<feature type="compositionally biased region" description="Low complexity" evidence="1">
    <location>
        <begin position="8"/>
        <end position="17"/>
    </location>
</feature>
<feature type="region of interest" description="Disordered" evidence="1">
    <location>
        <begin position="1"/>
        <end position="35"/>
    </location>
</feature>
<dbReference type="SUPFAM" id="SSF56601">
    <property type="entry name" value="beta-lactamase/transpeptidase-like"/>
    <property type="match status" value="1"/>
</dbReference>
<proteinExistence type="predicted"/>
<dbReference type="Gene3D" id="3.40.710.10">
    <property type="entry name" value="DD-peptidase/beta-lactamase superfamily"/>
    <property type="match status" value="1"/>
</dbReference>
<gene>
    <name evidence="2" type="ORF">GCM10009613_40200</name>
</gene>
<evidence type="ECO:0008006" key="4">
    <source>
        <dbReference type="Google" id="ProtNLM"/>
    </source>
</evidence>
<dbReference type="Proteomes" id="UP001501414">
    <property type="component" value="Unassembled WGS sequence"/>
</dbReference>
<evidence type="ECO:0000256" key="1">
    <source>
        <dbReference type="SAM" id="MobiDB-lite"/>
    </source>
</evidence>
<comment type="caution">
    <text evidence="2">The sequence shown here is derived from an EMBL/GenBank/DDBJ whole genome shotgun (WGS) entry which is preliminary data.</text>
</comment>